<keyword evidence="7 8" id="KW-0472">Membrane</keyword>
<protein>
    <submittedName>
        <fullName evidence="10">Glycosyl transferase family 39</fullName>
    </submittedName>
</protein>
<dbReference type="Pfam" id="PF02366">
    <property type="entry name" value="PMT"/>
    <property type="match status" value="1"/>
</dbReference>
<comment type="subcellular location">
    <subcellularLocation>
        <location evidence="1">Cell membrane</location>
        <topology evidence="1">Multi-pass membrane protein</topology>
    </subcellularLocation>
</comment>
<name>E8R677_ISOPI</name>
<feature type="transmembrane region" description="Helical" evidence="8">
    <location>
        <begin position="334"/>
        <end position="354"/>
    </location>
</feature>
<dbReference type="OrthoDB" id="247053at2"/>
<reference key="1">
    <citation type="submission" date="2010-11" db="EMBL/GenBank/DDBJ databases">
        <title>The complete sequence of chromosome of Isophaera pallida ATCC 43644.</title>
        <authorList>
            <consortium name="US DOE Joint Genome Institute (JGI-PGF)"/>
            <person name="Lucas S."/>
            <person name="Copeland A."/>
            <person name="Lapidus A."/>
            <person name="Bruce D."/>
            <person name="Goodwin L."/>
            <person name="Pitluck S."/>
            <person name="Kyrpides N."/>
            <person name="Mavromatis K."/>
            <person name="Pagani I."/>
            <person name="Ivanova N."/>
            <person name="Saunders E."/>
            <person name="Brettin T."/>
            <person name="Detter J.C."/>
            <person name="Han C."/>
            <person name="Tapia R."/>
            <person name="Land M."/>
            <person name="Hauser L."/>
            <person name="Markowitz V."/>
            <person name="Cheng J.-F."/>
            <person name="Hugenholtz P."/>
            <person name="Woyke T."/>
            <person name="Wu D."/>
            <person name="Eisen J.A."/>
        </authorList>
    </citation>
    <scope>NUCLEOTIDE SEQUENCE</scope>
    <source>
        <strain>ATCC 43644</strain>
    </source>
</reference>
<feature type="transmembrane region" description="Helical" evidence="8">
    <location>
        <begin position="432"/>
        <end position="449"/>
    </location>
</feature>
<feature type="transmembrane region" description="Helical" evidence="8">
    <location>
        <begin position="72"/>
        <end position="93"/>
    </location>
</feature>
<dbReference type="GO" id="GO:0005886">
    <property type="term" value="C:plasma membrane"/>
    <property type="evidence" value="ECO:0007669"/>
    <property type="project" value="UniProtKB-SubCell"/>
</dbReference>
<keyword evidence="5 8" id="KW-0812">Transmembrane</keyword>
<dbReference type="AlphaFoldDB" id="E8R677"/>
<dbReference type="HOGENOM" id="CLU_428880_0_0_0"/>
<sequence>MTINAWPPFESATNRASDPWAWIGHPNAGAILADLGFVLLTALWSIRVGTWLVAACRVGTPDRPALDRVERIALGIPLALGLLALTTLVLGLIGGLNRGQLTVGIGLLTLGAAALGRRANRCSKVGDAEVFPAEFRRRPPRLAVGPLALAGLGTLLNALAPPTDGDALCYHLQVPKQFLIDGRVGYNPDQFETIYPMLTEMLYAVGLEFGGPVACRLIHWWLGVAGVVATFALGRRCGGPAVGWWAAAIAGLTPAATAGMVAPLNDVALASFSVAAVLAWVIVMTSDGAKTCPSSRDAVLAGVMLGLALGVKYPALILAGLLTVATLIRTPRHVGTYLLAALLVGGVWFGRAFLATGNPVYPFLHEIFGAGLAEASEARWRPLEPSPLNLMGALIPLSLDPLRFESRPHQLGPLWLMTLPLLVLVRPRPHRWVVGLVALGWLFIALSMSQRQSPRFLLPALGPLAVGAGWVVAALAARCDPRARLAVGLIAGVLLLQAAWAMARARSGWAYLAGEESALAYLEKREPTVVVGRWMAAHLPKEAVVVGQDHRGFYLPRRYVMELAHRRRTRWGRDPNQPPGSPGQIVATLRARGFTHLLTAQPVPLDAVEFDPTLTSWLAPLLEASPPRWQAVLTDGDGVTRRYRVDDLADLADRATETQAAAFRFNQVE</sequence>
<keyword evidence="2" id="KW-1003">Cell membrane</keyword>
<evidence type="ECO:0000256" key="6">
    <source>
        <dbReference type="ARBA" id="ARBA00022989"/>
    </source>
</evidence>
<evidence type="ECO:0000313" key="10">
    <source>
        <dbReference type="EMBL" id="ADV60772.1"/>
    </source>
</evidence>
<dbReference type="eggNOG" id="COG1807">
    <property type="taxonomic scope" value="Bacteria"/>
</dbReference>
<keyword evidence="11" id="KW-1185">Reference proteome</keyword>
<keyword evidence="6 8" id="KW-1133">Transmembrane helix</keyword>
<accession>E8R677</accession>
<dbReference type="PANTHER" id="PTHR33908:SF11">
    <property type="entry name" value="MEMBRANE PROTEIN"/>
    <property type="match status" value="1"/>
</dbReference>
<feature type="transmembrane region" description="Helical" evidence="8">
    <location>
        <begin position="217"/>
        <end position="234"/>
    </location>
</feature>
<evidence type="ECO:0000256" key="7">
    <source>
        <dbReference type="ARBA" id="ARBA00023136"/>
    </source>
</evidence>
<feature type="transmembrane region" description="Helical" evidence="8">
    <location>
        <begin position="267"/>
        <end position="286"/>
    </location>
</feature>
<feature type="domain" description="ArnT-like N-terminal" evidence="9">
    <location>
        <begin position="213"/>
        <end position="330"/>
    </location>
</feature>
<dbReference type="InParanoid" id="E8R677"/>
<dbReference type="GO" id="GO:0009103">
    <property type="term" value="P:lipopolysaccharide biosynthetic process"/>
    <property type="evidence" value="ECO:0007669"/>
    <property type="project" value="UniProtKB-ARBA"/>
</dbReference>
<evidence type="ECO:0000259" key="9">
    <source>
        <dbReference type="Pfam" id="PF02366"/>
    </source>
</evidence>
<dbReference type="PANTHER" id="PTHR33908">
    <property type="entry name" value="MANNOSYLTRANSFERASE YKCB-RELATED"/>
    <property type="match status" value="1"/>
</dbReference>
<dbReference type="GO" id="GO:0000030">
    <property type="term" value="F:mannosyltransferase activity"/>
    <property type="evidence" value="ECO:0007669"/>
    <property type="project" value="InterPro"/>
</dbReference>
<dbReference type="RefSeq" id="WP_013563061.1">
    <property type="nucleotide sequence ID" value="NC_014962.1"/>
</dbReference>
<evidence type="ECO:0000313" key="11">
    <source>
        <dbReference type="Proteomes" id="UP000008631"/>
    </source>
</evidence>
<feature type="transmembrane region" description="Helical" evidence="8">
    <location>
        <begin position="483"/>
        <end position="503"/>
    </location>
</feature>
<evidence type="ECO:0000256" key="8">
    <source>
        <dbReference type="SAM" id="Phobius"/>
    </source>
</evidence>
<dbReference type="STRING" id="575540.Isop_0175"/>
<gene>
    <name evidence="10" type="ordered locus">Isop_0175</name>
</gene>
<dbReference type="KEGG" id="ipa:Isop_0175"/>
<dbReference type="InterPro" id="IPR003342">
    <property type="entry name" value="ArnT-like_N"/>
</dbReference>
<evidence type="ECO:0000256" key="3">
    <source>
        <dbReference type="ARBA" id="ARBA00022676"/>
    </source>
</evidence>
<evidence type="ECO:0000256" key="4">
    <source>
        <dbReference type="ARBA" id="ARBA00022679"/>
    </source>
</evidence>
<evidence type="ECO:0000256" key="5">
    <source>
        <dbReference type="ARBA" id="ARBA00022692"/>
    </source>
</evidence>
<dbReference type="InterPro" id="IPR050297">
    <property type="entry name" value="LipidA_mod_glycosyltrf_83"/>
</dbReference>
<dbReference type="EMBL" id="CP002353">
    <property type="protein sequence ID" value="ADV60772.1"/>
    <property type="molecule type" value="Genomic_DNA"/>
</dbReference>
<keyword evidence="4 10" id="KW-0808">Transferase</keyword>
<feature type="transmembrane region" description="Helical" evidence="8">
    <location>
        <begin position="35"/>
        <end position="60"/>
    </location>
</feature>
<dbReference type="GO" id="GO:0006493">
    <property type="term" value="P:protein O-linked glycosylation"/>
    <property type="evidence" value="ECO:0007669"/>
    <property type="project" value="InterPro"/>
</dbReference>
<dbReference type="GO" id="GO:0016763">
    <property type="term" value="F:pentosyltransferase activity"/>
    <property type="evidence" value="ECO:0007669"/>
    <property type="project" value="TreeGrafter"/>
</dbReference>
<dbReference type="Proteomes" id="UP000008631">
    <property type="component" value="Chromosome"/>
</dbReference>
<evidence type="ECO:0000256" key="2">
    <source>
        <dbReference type="ARBA" id="ARBA00022475"/>
    </source>
</evidence>
<proteinExistence type="predicted"/>
<organism evidence="10 11">
    <name type="scientific">Isosphaera pallida (strain ATCC 43644 / DSM 9630 / IS1B)</name>
    <dbReference type="NCBI Taxonomy" id="575540"/>
    <lineage>
        <taxon>Bacteria</taxon>
        <taxon>Pseudomonadati</taxon>
        <taxon>Planctomycetota</taxon>
        <taxon>Planctomycetia</taxon>
        <taxon>Isosphaerales</taxon>
        <taxon>Isosphaeraceae</taxon>
        <taxon>Isosphaera</taxon>
    </lineage>
</organism>
<feature type="transmembrane region" description="Helical" evidence="8">
    <location>
        <begin position="456"/>
        <end position="477"/>
    </location>
</feature>
<feature type="transmembrane region" description="Helical" evidence="8">
    <location>
        <begin position="142"/>
        <end position="160"/>
    </location>
</feature>
<reference evidence="10 11" key="2">
    <citation type="journal article" date="2011" name="Stand. Genomic Sci.">
        <title>Complete genome sequence of Isosphaera pallida type strain (IS1B).</title>
        <authorList>
            <consortium name="US DOE Joint Genome Institute (JGI-PGF)"/>
            <person name="Goker M."/>
            <person name="Cleland D."/>
            <person name="Saunders E."/>
            <person name="Lapidus A."/>
            <person name="Nolan M."/>
            <person name="Lucas S."/>
            <person name="Hammon N."/>
            <person name="Deshpande S."/>
            <person name="Cheng J.F."/>
            <person name="Tapia R."/>
            <person name="Han C."/>
            <person name="Goodwin L."/>
            <person name="Pitluck S."/>
            <person name="Liolios K."/>
            <person name="Pagani I."/>
            <person name="Ivanova N."/>
            <person name="Mavromatis K."/>
            <person name="Pati A."/>
            <person name="Chen A."/>
            <person name="Palaniappan K."/>
            <person name="Land M."/>
            <person name="Hauser L."/>
            <person name="Chang Y.J."/>
            <person name="Jeffries C.D."/>
            <person name="Detter J.C."/>
            <person name="Beck B."/>
            <person name="Woyke T."/>
            <person name="Bristow J."/>
            <person name="Eisen J.A."/>
            <person name="Markowitz V."/>
            <person name="Hugenholtz P."/>
            <person name="Kyrpides N.C."/>
            <person name="Klenk H.P."/>
        </authorList>
    </citation>
    <scope>NUCLEOTIDE SEQUENCE [LARGE SCALE GENOMIC DNA]</scope>
    <source>
        <strain evidence="11">ATCC 43644 / DSM 9630 / IS1B</strain>
    </source>
</reference>
<feature type="transmembrane region" description="Helical" evidence="8">
    <location>
        <begin position="241"/>
        <end position="261"/>
    </location>
</feature>
<feature type="transmembrane region" description="Helical" evidence="8">
    <location>
        <begin position="298"/>
        <end position="328"/>
    </location>
</feature>
<evidence type="ECO:0000256" key="1">
    <source>
        <dbReference type="ARBA" id="ARBA00004651"/>
    </source>
</evidence>
<feature type="transmembrane region" description="Helical" evidence="8">
    <location>
        <begin position="99"/>
        <end position="116"/>
    </location>
</feature>
<keyword evidence="3" id="KW-0328">Glycosyltransferase</keyword>